<sequence length="460" mass="52397">MKKRPLNVIWITTDHIRADAIGALGNPVVQTPNLDKLVNNGASFTNCFAQNPLCMPSRCSFMTGCYPQQTGVMENGQELPADFAPTMARSFANAGYRTLQIGKLHFQGHEDHDLDPSPRNTYGFDIFQAPEEPGCYEDAYRTWLRGEYPELVDTFTLPRPMSKERHSEYSEFQVLDAPWQASHSGWIATQACRYLGAWGLRQDPQFMHLGFDAPHPPMNPTREMFEPYRDQEMDLPLHHSNDWNDPNQWSADHLQEYRRHFYAMATGVDMAIGKLIDQLKELGVYEDTLILFNSDHGDLCGDHGRMGKGPSFYDSIMRVPWTMHWPNGLGTPGRRIDGLVEMIDVLPTLLDLTGTPLHPAMAGRSYARGLLDGSEVKCRDDVYAVHGPGHIMLRTEEYKYLRYVEENGHREVLYDLQADPGEFKNMANGLETLPARELKERALARTIEASRSILPRRLHF</sequence>
<dbReference type="SUPFAM" id="SSF53649">
    <property type="entry name" value="Alkaline phosphatase-like"/>
    <property type="match status" value="1"/>
</dbReference>
<name>A0A6C2UFJ6_9BACT</name>
<dbReference type="EMBL" id="CAAHFH010000001">
    <property type="protein sequence ID" value="VGO18653.1"/>
    <property type="molecule type" value="Genomic_DNA"/>
</dbReference>
<feature type="domain" description="Sulfatase N-terminal" evidence="3">
    <location>
        <begin position="7"/>
        <end position="354"/>
    </location>
</feature>
<protein>
    <submittedName>
        <fullName evidence="4">Arylsulfatase</fullName>
    </submittedName>
</protein>
<evidence type="ECO:0000259" key="3">
    <source>
        <dbReference type="Pfam" id="PF00884"/>
    </source>
</evidence>
<accession>A0A6C2UFJ6</accession>
<evidence type="ECO:0000313" key="5">
    <source>
        <dbReference type="Proteomes" id="UP000346198"/>
    </source>
</evidence>
<dbReference type="PANTHER" id="PTHR45953">
    <property type="entry name" value="IDURONATE 2-SULFATASE"/>
    <property type="match status" value="1"/>
</dbReference>
<evidence type="ECO:0000313" key="4">
    <source>
        <dbReference type="EMBL" id="VGO18653.1"/>
    </source>
</evidence>
<proteinExistence type="predicted"/>
<organism evidence="4 5">
    <name type="scientific">Pontiella sulfatireligans</name>
    <dbReference type="NCBI Taxonomy" id="2750658"/>
    <lineage>
        <taxon>Bacteria</taxon>
        <taxon>Pseudomonadati</taxon>
        <taxon>Kiritimatiellota</taxon>
        <taxon>Kiritimatiellia</taxon>
        <taxon>Kiritimatiellales</taxon>
        <taxon>Pontiellaceae</taxon>
        <taxon>Pontiella</taxon>
    </lineage>
</organism>
<dbReference type="Pfam" id="PF00884">
    <property type="entry name" value="Sulfatase"/>
    <property type="match status" value="1"/>
</dbReference>
<dbReference type="AlphaFoldDB" id="A0A6C2UFJ6"/>
<dbReference type="GO" id="GO:0005737">
    <property type="term" value="C:cytoplasm"/>
    <property type="evidence" value="ECO:0007669"/>
    <property type="project" value="TreeGrafter"/>
</dbReference>
<keyword evidence="5" id="KW-1185">Reference proteome</keyword>
<keyword evidence="1" id="KW-0479">Metal-binding</keyword>
<evidence type="ECO:0000256" key="1">
    <source>
        <dbReference type="ARBA" id="ARBA00022723"/>
    </source>
</evidence>
<dbReference type="GO" id="GO:0046872">
    <property type="term" value="F:metal ion binding"/>
    <property type="evidence" value="ECO:0007669"/>
    <property type="project" value="UniProtKB-KW"/>
</dbReference>
<dbReference type="GO" id="GO:0008484">
    <property type="term" value="F:sulfuric ester hydrolase activity"/>
    <property type="evidence" value="ECO:0007669"/>
    <property type="project" value="TreeGrafter"/>
</dbReference>
<dbReference type="InterPro" id="IPR000917">
    <property type="entry name" value="Sulfatase_N"/>
</dbReference>
<evidence type="ECO:0000256" key="2">
    <source>
        <dbReference type="ARBA" id="ARBA00022801"/>
    </source>
</evidence>
<dbReference type="InterPro" id="IPR017850">
    <property type="entry name" value="Alkaline_phosphatase_core_sf"/>
</dbReference>
<keyword evidence="2" id="KW-0378">Hydrolase</keyword>
<dbReference type="Proteomes" id="UP000346198">
    <property type="component" value="Unassembled WGS sequence"/>
</dbReference>
<dbReference type="PANTHER" id="PTHR45953:SF1">
    <property type="entry name" value="IDURONATE 2-SULFATASE"/>
    <property type="match status" value="1"/>
</dbReference>
<dbReference type="Gene3D" id="3.40.720.10">
    <property type="entry name" value="Alkaline Phosphatase, subunit A"/>
    <property type="match status" value="1"/>
</dbReference>
<dbReference type="RefSeq" id="WP_136060116.1">
    <property type="nucleotide sequence ID" value="NZ_CAAHFH010000001.1"/>
</dbReference>
<reference evidence="4 5" key="1">
    <citation type="submission" date="2019-04" db="EMBL/GenBank/DDBJ databases">
        <authorList>
            <person name="Van Vliet M D."/>
        </authorList>
    </citation>
    <scope>NUCLEOTIDE SEQUENCE [LARGE SCALE GENOMIC DNA]</scope>
    <source>
        <strain evidence="4 5">F21</strain>
    </source>
</reference>
<gene>
    <name evidence="4" type="ORF">SCARR_00706</name>
</gene>